<sequence>MKLVPGDYDNGATVDNEDEILTSFQTRSQHVYRQVRSERNIAYGNSPREVFDWLYSDKEHKGTLIFIHGGYWQFCNKDDFAFIADVPLSLGFDVILLEYTLAPHATLDDICRQTGVALGAIQQRLGQDNLAPVYLCGHSAGGHLASFWQHHEVADVVLAISGIFELEPLLNSYVNRQLQLTPQQITQLSPVRHIPECIKPMTLFYGDAELPELIGQSQHYYTALHEKHLPARLVAVAGANHYNVLDSLFARDGALIRQLITTGK</sequence>
<dbReference type="GO" id="GO:0016787">
    <property type="term" value="F:hydrolase activity"/>
    <property type="evidence" value="ECO:0007669"/>
    <property type="project" value="UniProtKB-KW"/>
</dbReference>
<dbReference type="PANTHER" id="PTHR48081:SF33">
    <property type="entry name" value="KYNURENINE FORMAMIDASE"/>
    <property type="match status" value="1"/>
</dbReference>
<dbReference type="InterPro" id="IPR029058">
    <property type="entry name" value="AB_hydrolase_fold"/>
</dbReference>
<dbReference type="Pfam" id="PF07859">
    <property type="entry name" value="Abhydrolase_3"/>
    <property type="match status" value="1"/>
</dbReference>
<keyword evidence="1" id="KW-0378">Hydrolase</keyword>
<comment type="caution">
    <text evidence="3">The sequence shown here is derived from an EMBL/GenBank/DDBJ whole genome shotgun (WGS) entry which is preliminary data.</text>
</comment>
<gene>
    <name evidence="3" type="ORF">DHV72_08745</name>
</gene>
<dbReference type="InterPro" id="IPR050300">
    <property type="entry name" value="GDXG_lipolytic_enzyme"/>
</dbReference>
<dbReference type="Proteomes" id="UP000262210">
    <property type="component" value="Unassembled WGS sequence"/>
</dbReference>
<reference evidence="3 4" key="1">
    <citation type="journal article" date="2018" name="Nat. Biotechnol.">
        <title>A standardized bacterial taxonomy based on genome phylogeny substantially revises the tree of life.</title>
        <authorList>
            <person name="Parks D.H."/>
            <person name="Chuvochina M."/>
            <person name="Waite D.W."/>
            <person name="Rinke C."/>
            <person name="Skarshewski A."/>
            <person name="Chaumeil P.A."/>
            <person name="Hugenholtz P."/>
        </authorList>
    </citation>
    <scope>NUCLEOTIDE SEQUENCE [LARGE SCALE GENOMIC DNA]</scope>
    <source>
        <strain evidence="3">UBA11264</strain>
    </source>
</reference>
<dbReference type="InterPro" id="IPR013094">
    <property type="entry name" value="AB_hydrolase_3"/>
</dbReference>
<evidence type="ECO:0000313" key="3">
    <source>
        <dbReference type="EMBL" id="HCK00101.1"/>
    </source>
</evidence>
<evidence type="ECO:0000256" key="1">
    <source>
        <dbReference type="ARBA" id="ARBA00022801"/>
    </source>
</evidence>
<dbReference type="EMBL" id="DPSM01000015">
    <property type="protein sequence ID" value="HCK00101.1"/>
    <property type="molecule type" value="Genomic_DNA"/>
</dbReference>
<evidence type="ECO:0000313" key="4">
    <source>
        <dbReference type="Proteomes" id="UP000262210"/>
    </source>
</evidence>
<accession>A0A9C7QU29</accession>
<dbReference type="AlphaFoldDB" id="A0A9C7QU29"/>
<dbReference type="PANTHER" id="PTHR48081">
    <property type="entry name" value="AB HYDROLASE SUPERFAMILY PROTEIN C4A8.06C"/>
    <property type="match status" value="1"/>
</dbReference>
<dbReference type="SUPFAM" id="SSF53474">
    <property type="entry name" value="alpha/beta-Hydrolases"/>
    <property type="match status" value="1"/>
</dbReference>
<protein>
    <submittedName>
        <fullName evidence="3">Esterase</fullName>
    </submittedName>
</protein>
<feature type="domain" description="Alpha/beta hydrolase fold-3" evidence="2">
    <location>
        <begin position="64"/>
        <end position="172"/>
    </location>
</feature>
<dbReference type="Gene3D" id="3.40.50.1820">
    <property type="entry name" value="alpha/beta hydrolase"/>
    <property type="match status" value="1"/>
</dbReference>
<evidence type="ECO:0000259" key="2">
    <source>
        <dbReference type="Pfam" id="PF07859"/>
    </source>
</evidence>
<dbReference type="RefSeq" id="WP_278430966.1">
    <property type="nucleotide sequence ID" value="NZ_DPSM01000015.1"/>
</dbReference>
<name>A0A9C7QU29_9GAMM</name>
<organism evidence="3 4">
    <name type="scientific">Serratia grimesii</name>
    <dbReference type="NCBI Taxonomy" id="82995"/>
    <lineage>
        <taxon>Bacteria</taxon>
        <taxon>Pseudomonadati</taxon>
        <taxon>Pseudomonadota</taxon>
        <taxon>Gammaproteobacteria</taxon>
        <taxon>Enterobacterales</taxon>
        <taxon>Yersiniaceae</taxon>
        <taxon>Serratia</taxon>
    </lineage>
</organism>
<proteinExistence type="predicted"/>